<dbReference type="FunFam" id="1.10.3720.10:FF:000003">
    <property type="entry name" value="Aliphatic sulfonate ABC transporter permease"/>
    <property type="match status" value="1"/>
</dbReference>
<comment type="subcellular location">
    <subcellularLocation>
        <location evidence="1 7">Cell membrane</location>
        <topology evidence="1 7">Multi-pass membrane protein</topology>
    </subcellularLocation>
</comment>
<dbReference type="Pfam" id="PF00528">
    <property type="entry name" value="BPD_transp_1"/>
    <property type="match status" value="1"/>
</dbReference>
<evidence type="ECO:0000256" key="6">
    <source>
        <dbReference type="ARBA" id="ARBA00023136"/>
    </source>
</evidence>
<evidence type="ECO:0000256" key="5">
    <source>
        <dbReference type="ARBA" id="ARBA00022989"/>
    </source>
</evidence>
<dbReference type="RefSeq" id="WP_101833237.1">
    <property type="nucleotide sequence ID" value="NZ_FZMO01000312.1"/>
</dbReference>
<evidence type="ECO:0000256" key="1">
    <source>
        <dbReference type="ARBA" id="ARBA00004651"/>
    </source>
</evidence>
<keyword evidence="11" id="KW-1185">Reference proteome</keyword>
<dbReference type="InterPro" id="IPR000515">
    <property type="entry name" value="MetI-like"/>
</dbReference>
<dbReference type="EMBL" id="FZMO01000312">
    <property type="protein sequence ID" value="SNQ49834.1"/>
    <property type="molecule type" value="Genomic_DNA"/>
</dbReference>
<feature type="transmembrane region" description="Helical" evidence="7">
    <location>
        <begin position="203"/>
        <end position="222"/>
    </location>
</feature>
<accession>A0A2I2KVZ8</accession>
<dbReference type="PANTHER" id="PTHR30151:SF38">
    <property type="entry name" value="ALIPHATIC SULFONATES TRANSPORT PERMEASE PROTEIN SSUC-RELATED"/>
    <property type="match status" value="1"/>
</dbReference>
<evidence type="ECO:0000256" key="3">
    <source>
        <dbReference type="ARBA" id="ARBA00022475"/>
    </source>
</evidence>
<proteinExistence type="inferred from homology"/>
<evidence type="ECO:0000313" key="10">
    <source>
        <dbReference type="EMBL" id="SNQ49834.1"/>
    </source>
</evidence>
<dbReference type="GO" id="GO:0042918">
    <property type="term" value="P:alkanesulfonate transmembrane transport"/>
    <property type="evidence" value="ECO:0007669"/>
    <property type="project" value="UniProtKB-ARBA"/>
</dbReference>
<comment type="similarity">
    <text evidence="7">Belongs to the binding-protein-dependent transport system permease family.</text>
</comment>
<dbReference type="Proteomes" id="UP000234331">
    <property type="component" value="Unassembled WGS sequence"/>
</dbReference>
<feature type="region of interest" description="Disordered" evidence="8">
    <location>
        <begin position="1"/>
        <end position="77"/>
    </location>
</feature>
<evidence type="ECO:0000256" key="4">
    <source>
        <dbReference type="ARBA" id="ARBA00022692"/>
    </source>
</evidence>
<feature type="transmembrane region" description="Helical" evidence="7">
    <location>
        <begin position="146"/>
        <end position="167"/>
    </location>
</feature>
<reference evidence="10 11" key="1">
    <citation type="submission" date="2017-06" db="EMBL/GenBank/DDBJ databases">
        <authorList>
            <person name="Kim H.J."/>
            <person name="Triplett B.A."/>
        </authorList>
    </citation>
    <scope>NUCLEOTIDE SEQUENCE [LARGE SCALE GENOMIC DNA]</scope>
    <source>
        <strain evidence="10">FRACA_ARgP5</strain>
    </source>
</reference>
<dbReference type="PROSITE" id="PS50928">
    <property type="entry name" value="ABC_TM1"/>
    <property type="match status" value="1"/>
</dbReference>
<evidence type="ECO:0000256" key="7">
    <source>
        <dbReference type="RuleBase" id="RU363032"/>
    </source>
</evidence>
<feature type="compositionally biased region" description="Polar residues" evidence="8">
    <location>
        <begin position="1"/>
        <end position="12"/>
    </location>
</feature>
<feature type="transmembrane region" description="Helical" evidence="7">
    <location>
        <begin position="87"/>
        <end position="109"/>
    </location>
</feature>
<keyword evidence="5 7" id="KW-1133">Transmembrane helix</keyword>
<feature type="transmembrane region" description="Helical" evidence="7">
    <location>
        <begin position="179"/>
        <end position="197"/>
    </location>
</feature>
<evidence type="ECO:0000259" key="9">
    <source>
        <dbReference type="PROSITE" id="PS50928"/>
    </source>
</evidence>
<feature type="transmembrane region" description="Helical" evidence="7">
    <location>
        <begin position="298"/>
        <end position="320"/>
    </location>
</feature>
<feature type="domain" description="ABC transmembrane type-1" evidence="9">
    <location>
        <begin position="137"/>
        <end position="317"/>
    </location>
</feature>
<dbReference type="OrthoDB" id="3210312at2"/>
<keyword evidence="4 7" id="KW-0812">Transmembrane</keyword>
<dbReference type="InterPro" id="IPR035906">
    <property type="entry name" value="MetI-like_sf"/>
</dbReference>
<dbReference type="GO" id="GO:0005886">
    <property type="term" value="C:plasma membrane"/>
    <property type="evidence" value="ECO:0007669"/>
    <property type="project" value="UniProtKB-SubCell"/>
</dbReference>
<protein>
    <submittedName>
        <fullName evidence="10">Binding-protein-dependent transport systems inner membrane component</fullName>
    </submittedName>
</protein>
<evidence type="ECO:0000256" key="2">
    <source>
        <dbReference type="ARBA" id="ARBA00022448"/>
    </source>
</evidence>
<evidence type="ECO:0000256" key="8">
    <source>
        <dbReference type="SAM" id="MobiDB-lite"/>
    </source>
</evidence>
<gene>
    <name evidence="10" type="ORF">FRACA_380025</name>
</gene>
<dbReference type="AlphaFoldDB" id="A0A2I2KVZ8"/>
<organism evidence="10 11">
    <name type="scientific">Frankia canadensis</name>
    <dbReference type="NCBI Taxonomy" id="1836972"/>
    <lineage>
        <taxon>Bacteria</taxon>
        <taxon>Bacillati</taxon>
        <taxon>Actinomycetota</taxon>
        <taxon>Actinomycetes</taxon>
        <taxon>Frankiales</taxon>
        <taxon>Frankiaceae</taxon>
        <taxon>Frankia</taxon>
    </lineage>
</organism>
<evidence type="ECO:0000313" key="11">
    <source>
        <dbReference type="Proteomes" id="UP000234331"/>
    </source>
</evidence>
<dbReference type="SUPFAM" id="SSF161098">
    <property type="entry name" value="MetI-like"/>
    <property type="match status" value="1"/>
</dbReference>
<dbReference type="PANTHER" id="PTHR30151">
    <property type="entry name" value="ALKANE SULFONATE ABC TRANSPORTER-RELATED, MEMBRANE SUBUNIT"/>
    <property type="match status" value="1"/>
</dbReference>
<feature type="transmembrane region" description="Helical" evidence="7">
    <location>
        <begin position="255"/>
        <end position="278"/>
    </location>
</feature>
<sequence length="334" mass="35284">MSSKSVAVNSPSPLARPLPGAGVPSPTLSSDVPASEAVASEVSTPEIPASDVPASEDPASGVRDLSRVAPPPGRPRTRVRPRVLRRALRVLVPLLVLAAWAAGSATGLIPAKILDSPPTVVDAFGHLISTHQLQDALSISLRRAGVGLAFGLAVGLVFGLTTGLSRLGEELLDSSMQMVRMVPFLAVTPLIVVWFGIGETAKIALIAFACVFPIYLNTYAAVRAIDPKLIEAARVFGLRGLALTRRLIIPNAMPGILVGLRFSMGVSILALIAAEQINADSGLGYLVANAQEAFRNDLILALLFVYTVLGLFIDLFVRLLERTLLPWRATVVGR</sequence>
<dbReference type="Gene3D" id="1.10.3720.10">
    <property type="entry name" value="MetI-like"/>
    <property type="match status" value="1"/>
</dbReference>
<dbReference type="CDD" id="cd06261">
    <property type="entry name" value="TM_PBP2"/>
    <property type="match status" value="1"/>
</dbReference>
<keyword evidence="6 7" id="KW-0472">Membrane</keyword>
<keyword evidence="2 7" id="KW-0813">Transport</keyword>
<keyword evidence="3" id="KW-1003">Cell membrane</keyword>
<name>A0A2I2KVZ8_9ACTN</name>